<evidence type="ECO:0000256" key="1">
    <source>
        <dbReference type="ARBA" id="ARBA00006594"/>
    </source>
</evidence>
<dbReference type="InterPro" id="IPR029063">
    <property type="entry name" value="SAM-dependent_MTases_sf"/>
</dbReference>
<dbReference type="PANTHER" id="PTHR13370">
    <property type="entry name" value="RNA METHYLASE-RELATED"/>
    <property type="match status" value="1"/>
</dbReference>
<dbReference type="PROSITE" id="PS00092">
    <property type="entry name" value="N6_MTASE"/>
    <property type="match status" value="1"/>
</dbReference>
<dbReference type="GO" id="GO:0008170">
    <property type="term" value="F:N-methyltransferase activity"/>
    <property type="evidence" value="ECO:0007669"/>
    <property type="project" value="InterPro"/>
</dbReference>
<keyword evidence="5" id="KW-0949">S-adenosyl-L-methionine</keyword>
<dbReference type="GO" id="GO:0003677">
    <property type="term" value="F:DNA binding"/>
    <property type="evidence" value="ECO:0007669"/>
    <property type="project" value="InterPro"/>
</dbReference>
<proteinExistence type="inferred from homology"/>
<evidence type="ECO:0000313" key="8">
    <source>
        <dbReference type="EMBL" id="NLR68539.1"/>
    </source>
</evidence>
<keyword evidence="4 8" id="KW-0808">Transferase</keyword>
<dbReference type="PANTHER" id="PTHR13370:SF3">
    <property type="entry name" value="TRNA (GUANINE(10)-N2)-METHYLTRANSFERASE HOMOLOG"/>
    <property type="match status" value="1"/>
</dbReference>
<keyword evidence="3 8" id="KW-0489">Methyltransferase</keyword>
<sequence length="659" mass="75926">MEKLGLKIEESIDSVENYKFEPIKGYPMLHWKGKRPFTATPYFPAQLKEQHGQEINGWINKIFWGDNLQVMAHLLKQYRGQVDLIYIDPPFDSKADYKKTIRLKGVQAQNNATAFEEKQYSDIWNNDEYLQFMYERVILLKELLSDKGHIFLHCDWHKSHYLRLILDEIFGSENFRNEIIWVRSTNPKGSQHAASRFSTFTDTILLYSKSALASLRLDRIRRPLNEEEIAEKYHRIDDKGKFYDGPIIRSLSMGERPNLVYEYKGYTPPASGWRVKKETLKKIDAEGNLGWSSNDVPFRKLRPEDDKGNPIGNIWDDISLINSQAQERVGYPTQKPIDLLKRIILASTEPGDLVFDCFMGSGTTQVAAMELGRKFIGADINLGAIQTTTKRLIHHSVSLNQVIAEPSLDMDTDEQIEEEENEKSISTIYTGFQVYNVNHYDVFRNPVQAKELLIKALEIQPLPNNALYDGEKDGRMVKIMPVNRIATRADLNELITGFDYKVFEKRNTENPGRAVEYLLLVCMGHEADLAAALQKQMPYKLDIEVVDILRDKSNLEFKRDSEAKISIDSESLTIEQFYPMNLLQKLSLMKEHVEDWKELTESIMIDFNFDGAVFEPQVIDIPSKEELVAGKYPVPQNAGTIKIRITDLLSESFEMELVN</sequence>
<comment type="similarity">
    <text evidence="1">Belongs to the N(4)/N(6)-methyltransferase family.</text>
</comment>
<evidence type="ECO:0000256" key="2">
    <source>
        <dbReference type="ARBA" id="ARBA00011900"/>
    </source>
</evidence>
<name>A0A847RNH4_9BACT</name>
<dbReference type="GO" id="GO:0009007">
    <property type="term" value="F:site-specific DNA-methyltransferase (adenine-specific) activity"/>
    <property type="evidence" value="ECO:0007669"/>
    <property type="project" value="UniProtKB-EC"/>
</dbReference>
<comment type="catalytic activity">
    <reaction evidence="6">
        <text>a 2'-deoxyadenosine in DNA + S-adenosyl-L-methionine = an N(6)-methyl-2'-deoxyadenosine in DNA + S-adenosyl-L-homocysteine + H(+)</text>
        <dbReference type="Rhea" id="RHEA:15197"/>
        <dbReference type="Rhea" id="RHEA-COMP:12418"/>
        <dbReference type="Rhea" id="RHEA-COMP:12419"/>
        <dbReference type="ChEBI" id="CHEBI:15378"/>
        <dbReference type="ChEBI" id="CHEBI:57856"/>
        <dbReference type="ChEBI" id="CHEBI:59789"/>
        <dbReference type="ChEBI" id="CHEBI:90615"/>
        <dbReference type="ChEBI" id="CHEBI:90616"/>
        <dbReference type="EC" id="2.1.1.72"/>
    </reaction>
</comment>
<keyword evidence="9" id="KW-1185">Reference proteome</keyword>
<dbReference type="RefSeq" id="WP_168874506.1">
    <property type="nucleotide sequence ID" value="NZ_JABAIA010000004.1"/>
</dbReference>
<feature type="domain" description="DNA methylase N-4/N-6" evidence="7">
    <location>
        <begin position="82"/>
        <end position="388"/>
    </location>
</feature>
<accession>A0A847RNH4</accession>
<evidence type="ECO:0000259" key="7">
    <source>
        <dbReference type="Pfam" id="PF01555"/>
    </source>
</evidence>
<dbReference type="Gene3D" id="3.40.50.150">
    <property type="entry name" value="Vaccinia Virus protein VP39"/>
    <property type="match status" value="1"/>
</dbReference>
<dbReference type="SUPFAM" id="SSF53335">
    <property type="entry name" value="S-adenosyl-L-methionine-dependent methyltransferases"/>
    <property type="match status" value="1"/>
</dbReference>
<evidence type="ECO:0000256" key="6">
    <source>
        <dbReference type="ARBA" id="ARBA00047942"/>
    </source>
</evidence>
<evidence type="ECO:0000313" key="9">
    <source>
        <dbReference type="Proteomes" id="UP000570474"/>
    </source>
</evidence>
<reference evidence="8 9" key="1">
    <citation type="submission" date="2020-04" db="EMBL/GenBank/DDBJ databases">
        <authorList>
            <person name="Yin C."/>
        </authorList>
    </citation>
    <scope>NUCLEOTIDE SEQUENCE [LARGE SCALE GENOMIC DNA]</scope>
    <source>
        <strain evidence="8 9">Ae27</strain>
    </source>
</reference>
<dbReference type="InterPro" id="IPR002941">
    <property type="entry name" value="DNA_methylase_N4/N6"/>
</dbReference>
<dbReference type="InterPro" id="IPR002052">
    <property type="entry name" value="DNA_methylase_N6_adenine_CS"/>
</dbReference>
<dbReference type="Proteomes" id="UP000570474">
    <property type="component" value="Unassembled WGS sequence"/>
</dbReference>
<dbReference type="InterPro" id="IPR002295">
    <property type="entry name" value="N4/N6-MTase_EcoPI_Mod-like"/>
</dbReference>
<dbReference type="EC" id="2.1.1.72" evidence="2"/>
<dbReference type="EMBL" id="JABAIA010000004">
    <property type="protein sequence ID" value="NLR68539.1"/>
    <property type="molecule type" value="Genomic_DNA"/>
</dbReference>
<evidence type="ECO:0000256" key="4">
    <source>
        <dbReference type="ARBA" id="ARBA00022679"/>
    </source>
</evidence>
<organism evidence="8 9">
    <name type="scientific">Chitinophaga varians</name>
    <dbReference type="NCBI Taxonomy" id="2202339"/>
    <lineage>
        <taxon>Bacteria</taxon>
        <taxon>Pseudomonadati</taxon>
        <taxon>Bacteroidota</taxon>
        <taxon>Chitinophagia</taxon>
        <taxon>Chitinophagales</taxon>
        <taxon>Chitinophagaceae</taxon>
        <taxon>Chitinophaga</taxon>
    </lineage>
</organism>
<evidence type="ECO:0000256" key="3">
    <source>
        <dbReference type="ARBA" id="ARBA00022603"/>
    </source>
</evidence>
<gene>
    <name evidence="8" type="ORF">HGH92_29820</name>
</gene>
<protein>
    <recommendedName>
        <fullName evidence="2">site-specific DNA-methyltransferase (adenine-specific)</fullName>
        <ecNumber evidence="2">2.1.1.72</ecNumber>
    </recommendedName>
</protein>
<comment type="caution">
    <text evidence="8">The sequence shown here is derived from an EMBL/GenBank/DDBJ whole genome shotgun (WGS) entry which is preliminary data.</text>
</comment>
<evidence type="ECO:0000256" key="5">
    <source>
        <dbReference type="ARBA" id="ARBA00022691"/>
    </source>
</evidence>
<dbReference type="PRINTS" id="PR00506">
    <property type="entry name" value="D21N6MTFRASE"/>
</dbReference>
<dbReference type="GO" id="GO:0005737">
    <property type="term" value="C:cytoplasm"/>
    <property type="evidence" value="ECO:0007669"/>
    <property type="project" value="TreeGrafter"/>
</dbReference>
<dbReference type="Pfam" id="PF01555">
    <property type="entry name" value="N6_N4_Mtase"/>
    <property type="match status" value="1"/>
</dbReference>
<dbReference type="AlphaFoldDB" id="A0A847RNH4"/>
<dbReference type="GO" id="GO:0032259">
    <property type="term" value="P:methylation"/>
    <property type="evidence" value="ECO:0007669"/>
    <property type="project" value="UniProtKB-KW"/>
</dbReference>